<dbReference type="AlphaFoldDB" id="A0A841Q1G6"/>
<sequence>MNRKDWKNVLSSLSNDELIEMIGIWDLKVKGFRNINKDNIKVVRKMAINEALKIKKLNLIKSFYNMIGEGERSDENSNEKCIRDFTLSELMESYWNGKELHILLGVLFSSEEEEHHLLAKKFIEKLLNESNLESIEDFIIQEEADEDSDNQSTNSTADIEKMYEKVEAKNNKLQKQISDWEQQYTKLKKEYKEEKQAWIKEKAQLQQVIGNEKSNLEKEIKEYIHITEEKEKLEEEVKTLKAEVAHLHARLLNYNNEVAATVSDTKTNEPILHVLMIGDPKNKIIESSNNPKLSILDPNNAIDKIEDFDFGEIWILEYLVSPSVKKRIIKKYKEKVKSFKDFTSVKICLEKGRL</sequence>
<comment type="caution">
    <text evidence="2">The sequence shown here is derived from an EMBL/GenBank/DDBJ whole genome shotgun (WGS) entry which is preliminary data.</text>
</comment>
<keyword evidence="1" id="KW-0175">Coiled coil</keyword>
<reference evidence="2 3" key="1">
    <citation type="submission" date="2020-08" db="EMBL/GenBank/DDBJ databases">
        <title>Genomic Encyclopedia of Type Strains, Phase IV (KMG-IV): sequencing the most valuable type-strain genomes for metagenomic binning, comparative biology and taxonomic classification.</title>
        <authorList>
            <person name="Goeker M."/>
        </authorList>
    </citation>
    <scope>NUCLEOTIDE SEQUENCE [LARGE SCALE GENOMIC DNA]</scope>
    <source>
        <strain evidence="2 3">DSM 19612</strain>
    </source>
</reference>
<evidence type="ECO:0000313" key="2">
    <source>
        <dbReference type="EMBL" id="MBB6451605.1"/>
    </source>
</evidence>
<evidence type="ECO:0000256" key="1">
    <source>
        <dbReference type="SAM" id="Coils"/>
    </source>
</evidence>
<protein>
    <submittedName>
        <fullName evidence="2">Uncharacterized protein YlxW (UPF0749 family)</fullName>
    </submittedName>
</protein>
<gene>
    <name evidence="2" type="ORF">HNQ94_000026</name>
</gene>
<keyword evidence="3" id="KW-1185">Reference proteome</keyword>
<dbReference type="SUPFAM" id="SSF90257">
    <property type="entry name" value="Myosin rod fragments"/>
    <property type="match status" value="1"/>
</dbReference>
<name>A0A841Q1G6_9BACI</name>
<evidence type="ECO:0000313" key="3">
    <source>
        <dbReference type="Proteomes" id="UP000581688"/>
    </source>
</evidence>
<dbReference type="RefSeq" id="WP_174496239.1">
    <property type="nucleotide sequence ID" value="NZ_CADDWK010000007.1"/>
</dbReference>
<dbReference type="EMBL" id="JACHGH010000001">
    <property type="protein sequence ID" value="MBB6451605.1"/>
    <property type="molecule type" value="Genomic_DNA"/>
</dbReference>
<dbReference type="Proteomes" id="UP000581688">
    <property type="component" value="Unassembled WGS sequence"/>
</dbReference>
<organism evidence="2 3">
    <name type="scientific">Salirhabdus euzebyi</name>
    <dbReference type="NCBI Taxonomy" id="394506"/>
    <lineage>
        <taxon>Bacteria</taxon>
        <taxon>Bacillati</taxon>
        <taxon>Bacillota</taxon>
        <taxon>Bacilli</taxon>
        <taxon>Bacillales</taxon>
        <taxon>Bacillaceae</taxon>
        <taxon>Salirhabdus</taxon>
    </lineage>
</organism>
<proteinExistence type="predicted"/>
<feature type="coiled-coil region" evidence="1">
    <location>
        <begin position="156"/>
        <end position="257"/>
    </location>
</feature>
<accession>A0A841Q1G6</accession>